<proteinExistence type="inferred from homology"/>
<dbReference type="Pfam" id="PF00430">
    <property type="entry name" value="ATP-synt_B"/>
    <property type="match status" value="1"/>
</dbReference>
<keyword evidence="2 13" id="KW-0813">Transport</keyword>
<evidence type="ECO:0000313" key="17">
    <source>
        <dbReference type="Proteomes" id="UP000034333"/>
    </source>
</evidence>
<organism evidence="16 17">
    <name type="scientific">Candidatus Magasanikbacteria bacterium GW2011_GWA2_37_8</name>
    <dbReference type="NCBI Taxonomy" id="1619036"/>
    <lineage>
        <taxon>Bacteria</taxon>
        <taxon>Candidatus Magasanikiibacteriota</taxon>
    </lineage>
</organism>
<reference evidence="16 17" key="1">
    <citation type="journal article" date="2015" name="Nature">
        <title>rRNA introns, odd ribosomes, and small enigmatic genomes across a large radiation of phyla.</title>
        <authorList>
            <person name="Brown C.T."/>
            <person name="Hug L.A."/>
            <person name="Thomas B.C."/>
            <person name="Sharon I."/>
            <person name="Castelle C.J."/>
            <person name="Singh A."/>
            <person name="Wilkins M.J."/>
            <person name="Williams K.H."/>
            <person name="Banfield J.F."/>
        </authorList>
    </citation>
    <scope>NUCLEOTIDE SEQUENCE [LARGE SCALE GENOMIC DNA]</scope>
</reference>
<evidence type="ECO:0000313" key="16">
    <source>
        <dbReference type="EMBL" id="KKQ40595.1"/>
    </source>
</evidence>
<dbReference type="PANTHER" id="PTHR33445:SF1">
    <property type="entry name" value="ATP SYNTHASE SUBUNIT B"/>
    <property type="match status" value="1"/>
</dbReference>
<keyword evidence="3 13" id="KW-1003">Cell membrane</keyword>
<dbReference type="InterPro" id="IPR050059">
    <property type="entry name" value="ATP_synthase_B_chain"/>
</dbReference>
<evidence type="ECO:0000256" key="14">
    <source>
        <dbReference type="RuleBase" id="RU003848"/>
    </source>
</evidence>
<evidence type="ECO:0000256" key="12">
    <source>
        <dbReference type="ARBA" id="ARBA00037847"/>
    </source>
</evidence>
<dbReference type="InterPro" id="IPR005864">
    <property type="entry name" value="ATP_synth_F0_bsu_bac"/>
</dbReference>
<dbReference type="EMBL" id="LBTN01000016">
    <property type="protein sequence ID" value="KKQ40595.1"/>
    <property type="molecule type" value="Genomic_DNA"/>
</dbReference>
<sequence length="192" mass="21227">MSNTITNTSEEVPVETTSEHTTAAPGGESVAASLGLNGTLFVFQLINFAIVAAVIWFLILKPLTSKMAERQKMIDESIDNAKKIQENLSRGERDYQSKIDQAKVDANKIIEKAGTEAGELTNTMKEKAKEEITTLVDQAKRHINVERDEVMANIKSETGNLIIAAVEKILNEKLDDKKDKNLIEDTLKNLKA</sequence>
<protein>
    <recommendedName>
        <fullName evidence="13">ATP synthase subunit b</fullName>
    </recommendedName>
    <alternativeName>
        <fullName evidence="13">ATP synthase F(0) sector subunit b</fullName>
    </alternativeName>
    <alternativeName>
        <fullName evidence="13">ATPase subunit I</fullName>
    </alternativeName>
    <alternativeName>
        <fullName evidence="13">F-type ATPase subunit b</fullName>
        <shortName evidence="13">F-ATPase subunit b</shortName>
    </alternativeName>
</protein>
<dbReference type="STRING" id="1619036.US58_C0016G0007"/>
<dbReference type="InterPro" id="IPR028987">
    <property type="entry name" value="ATP_synth_B-like_membr_sf"/>
</dbReference>
<evidence type="ECO:0000256" key="7">
    <source>
        <dbReference type="ARBA" id="ARBA00022989"/>
    </source>
</evidence>
<keyword evidence="6 13" id="KW-0375">Hydrogen ion transport</keyword>
<comment type="function">
    <text evidence="13">Component of the F(0) channel, it forms part of the peripheral stalk, linking F(1) to F(0).</text>
</comment>
<comment type="similarity">
    <text evidence="1 13 14">Belongs to the ATPase B chain family.</text>
</comment>
<evidence type="ECO:0000256" key="13">
    <source>
        <dbReference type="HAMAP-Rule" id="MF_01398"/>
    </source>
</evidence>
<accession>A0A0G0HPT1</accession>
<dbReference type="GO" id="GO:0012505">
    <property type="term" value="C:endomembrane system"/>
    <property type="evidence" value="ECO:0007669"/>
    <property type="project" value="UniProtKB-SubCell"/>
</dbReference>
<evidence type="ECO:0000256" key="15">
    <source>
        <dbReference type="SAM" id="MobiDB-lite"/>
    </source>
</evidence>
<evidence type="ECO:0000256" key="1">
    <source>
        <dbReference type="ARBA" id="ARBA00005513"/>
    </source>
</evidence>
<keyword evidence="10 13" id="KW-0066">ATP synthesis</keyword>
<gene>
    <name evidence="13" type="primary">atpF</name>
    <name evidence="16" type="ORF">US58_C0016G0007</name>
</gene>
<dbReference type="NCBIfam" id="TIGR01144">
    <property type="entry name" value="ATP_synt_b"/>
    <property type="match status" value="1"/>
</dbReference>
<dbReference type="CDD" id="cd06503">
    <property type="entry name" value="ATP-synt_Fo_b"/>
    <property type="match status" value="1"/>
</dbReference>
<evidence type="ECO:0000256" key="5">
    <source>
        <dbReference type="ARBA" id="ARBA00022692"/>
    </source>
</evidence>
<comment type="caution">
    <text evidence="16">The sequence shown here is derived from an EMBL/GenBank/DDBJ whole genome shotgun (WGS) entry which is preliminary data.</text>
</comment>
<keyword evidence="9 13" id="KW-0472">Membrane</keyword>
<dbReference type="PANTHER" id="PTHR33445">
    <property type="entry name" value="ATP SYNTHASE SUBUNIT B', CHLOROPLASTIC"/>
    <property type="match status" value="1"/>
</dbReference>
<comment type="function">
    <text evidence="11 13">F(1)F(0) ATP synthase produces ATP from ADP in the presence of a proton or sodium gradient. F-type ATPases consist of two structural domains, F(1) containing the extramembraneous catalytic core and F(0) containing the membrane proton channel, linked together by a central stalk and a peripheral stalk. During catalysis, ATP synthesis in the catalytic domain of F(1) is coupled via a rotary mechanism of the central stalk subunits to proton translocation.</text>
</comment>
<comment type="subcellular location">
    <subcellularLocation>
        <location evidence="13">Cell membrane</location>
        <topology evidence="13">Single-pass membrane protein</topology>
    </subcellularLocation>
    <subcellularLocation>
        <location evidence="12">Endomembrane system</location>
        <topology evidence="12">Single-pass membrane protein</topology>
    </subcellularLocation>
</comment>
<keyword evidence="7 13" id="KW-1133">Transmembrane helix</keyword>
<evidence type="ECO:0000256" key="3">
    <source>
        <dbReference type="ARBA" id="ARBA00022475"/>
    </source>
</evidence>
<dbReference type="AlphaFoldDB" id="A0A0G0HPT1"/>
<feature type="compositionally biased region" description="Low complexity" evidence="15">
    <location>
        <begin position="1"/>
        <end position="22"/>
    </location>
</feature>
<dbReference type="GO" id="GO:0045259">
    <property type="term" value="C:proton-transporting ATP synthase complex"/>
    <property type="evidence" value="ECO:0007669"/>
    <property type="project" value="UniProtKB-KW"/>
</dbReference>
<feature type="region of interest" description="Disordered" evidence="15">
    <location>
        <begin position="1"/>
        <end position="25"/>
    </location>
</feature>
<evidence type="ECO:0000256" key="11">
    <source>
        <dbReference type="ARBA" id="ARBA00025198"/>
    </source>
</evidence>
<dbReference type="Proteomes" id="UP000034333">
    <property type="component" value="Unassembled WGS sequence"/>
</dbReference>
<evidence type="ECO:0000256" key="9">
    <source>
        <dbReference type="ARBA" id="ARBA00023136"/>
    </source>
</evidence>
<dbReference type="Gene3D" id="1.20.5.620">
    <property type="entry name" value="F1F0 ATP synthase subunit B, membrane domain"/>
    <property type="match status" value="1"/>
</dbReference>
<evidence type="ECO:0000256" key="8">
    <source>
        <dbReference type="ARBA" id="ARBA00023065"/>
    </source>
</evidence>
<dbReference type="GO" id="GO:0046933">
    <property type="term" value="F:proton-transporting ATP synthase activity, rotational mechanism"/>
    <property type="evidence" value="ECO:0007669"/>
    <property type="project" value="UniProtKB-UniRule"/>
</dbReference>
<dbReference type="GO" id="GO:0046961">
    <property type="term" value="F:proton-transporting ATPase activity, rotational mechanism"/>
    <property type="evidence" value="ECO:0007669"/>
    <property type="project" value="TreeGrafter"/>
</dbReference>
<dbReference type="InterPro" id="IPR002146">
    <property type="entry name" value="ATP_synth_b/b'su_bac/chlpt"/>
</dbReference>
<name>A0A0G0HPT1_9BACT</name>
<dbReference type="SUPFAM" id="SSF81573">
    <property type="entry name" value="F1F0 ATP synthase subunit B, membrane domain"/>
    <property type="match status" value="1"/>
</dbReference>
<keyword evidence="5 13" id="KW-0812">Transmembrane</keyword>
<evidence type="ECO:0000256" key="2">
    <source>
        <dbReference type="ARBA" id="ARBA00022448"/>
    </source>
</evidence>
<dbReference type="GO" id="GO:0005886">
    <property type="term" value="C:plasma membrane"/>
    <property type="evidence" value="ECO:0007669"/>
    <property type="project" value="UniProtKB-SubCell"/>
</dbReference>
<keyword evidence="8 13" id="KW-0406">Ion transport</keyword>
<feature type="transmembrane region" description="Helical" evidence="13">
    <location>
        <begin position="41"/>
        <end position="60"/>
    </location>
</feature>
<evidence type="ECO:0000256" key="4">
    <source>
        <dbReference type="ARBA" id="ARBA00022547"/>
    </source>
</evidence>
<comment type="subunit">
    <text evidence="13">F-type ATPases have 2 components, F(1) - the catalytic core - and F(0) - the membrane proton channel. F(1) has five subunits: alpha(3), beta(3), gamma(1), delta(1), epsilon(1). F(0) has three main subunits: a(1), b(2) and c(10-14). The alpha and beta chains form an alternating ring which encloses part of the gamma chain. F(1) is attached to F(0) by a central stalk formed by the gamma and epsilon chains, while a peripheral stalk is formed by the delta and b chains.</text>
</comment>
<dbReference type="HAMAP" id="MF_01398">
    <property type="entry name" value="ATP_synth_b_bprime"/>
    <property type="match status" value="1"/>
</dbReference>
<keyword evidence="4 13" id="KW-0138">CF(0)</keyword>
<evidence type="ECO:0000256" key="6">
    <source>
        <dbReference type="ARBA" id="ARBA00022781"/>
    </source>
</evidence>
<evidence type="ECO:0000256" key="10">
    <source>
        <dbReference type="ARBA" id="ARBA00023310"/>
    </source>
</evidence>